<comment type="caution">
    <text evidence="3">The sequence shown here is derived from an EMBL/GenBank/DDBJ whole genome shotgun (WGS) entry which is preliminary data.</text>
</comment>
<feature type="signal peptide" evidence="2">
    <location>
        <begin position="1"/>
        <end position="25"/>
    </location>
</feature>
<keyword evidence="4" id="KW-1185">Reference proteome</keyword>
<evidence type="ECO:0008006" key="5">
    <source>
        <dbReference type="Google" id="ProtNLM"/>
    </source>
</evidence>
<feature type="compositionally biased region" description="Low complexity" evidence="1">
    <location>
        <begin position="77"/>
        <end position="95"/>
    </location>
</feature>
<accession>A0ABW2QMM8</accession>
<evidence type="ECO:0000313" key="4">
    <source>
        <dbReference type="Proteomes" id="UP001596501"/>
    </source>
</evidence>
<keyword evidence="2" id="KW-0732">Signal</keyword>
<protein>
    <recommendedName>
        <fullName evidence="5">Transmembrane protein</fullName>
    </recommendedName>
</protein>
<gene>
    <name evidence="3" type="ORF">ACFQPB_13635</name>
</gene>
<feature type="region of interest" description="Disordered" evidence="1">
    <location>
        <begin position="28"/>
        <end position="114"/>
    </location>
</feature>
<dbReference type="EMBL" id="JBHTCA010000009">
    <property type="protein sequence ID" value="MFC7409907.1"/>
    <property type="molecule type" value="Genomic_DNA"/>
</dbReference>
<proteinExistence type="predicted"/>
<organism evidence="3 4">
    <name type="scientific">Hydrogenophaga atypica</name>
    <dbReference type="NCBI Taxonomy" id="249409"/>
    <lineage>
        <taxon>Bacteria</taxon>
        <taxon>Pseudomonadati</taxon>
        <taxon>Pseudomonadota</taxon>
        <taxon>Betaproteobacteria</taxon>
        <taxon>Burkholderiales</taxon>
        <taxon>Comamonadaceae</taxon>
        <taxon>Hydrogenophaga</taxon>
    </lineage>
</organism>
<dbReference type="Proteomes" id="UP001596501">
    <property type="component" value="Unassembled WGS sequence"/>
</dbReference>
<reference evidence="4" key="1">
    <citation type="journal article" date="2019" name="Int. J. Syst. Evol. Microbiol.">
        <title>The Global Catalogue of Microorganisms (GCM) 10K type strain sequencing project: providing services to taxonomists for standard genome sequencing and annotation.</title>
        <authorList>
            <consortium name="The Broad Institute Genomics Platform"/>
            <consortium name="The Broad Institute Genome Sequencing Center for Infectious Disease"/>
            <person name="Wu L."/>
            <person name="Ma J."/>
        </authorList>
    </citation>
    <scope>NUCLEOTIDE SEQUENCE [LARGE SCALE GENOMIC DNA]</scope>
    <source>
        <strain evidence="4">CGMCC 1.12371</strain>
    </source>
</reference>
<name>A0ABW2QMM8_9BURK</name>
<dbReference type="RefSeq" id="WP_382224197.1">
    <property type="nucleotide sequence ID" value="NZ_JBHTCA010000009.1"/>
</dbReference>
<sequence length="114" mass="12211">MRRWLTALIALHFFVCVGFFVNAHASTLPGPGLEQASQQLSEWLSPPRGDDLQGHTPDQGLSDPPTESPEWLLVADATLPASPALATPRAPLRPLVEPPALEGPQRPPPAVARV</sequence>
<evidence type="ECO:0000256" key="1">
    <source>
        <dbReference type="SAM" id="MobiDB-lite"/>
    </source>
</evidence>
<evidence type="ECO:0000256" key="2">
    <source>
        <dbReference type="SAM" id="SignalP"/>
    </source>
</evidence>
<evidence type="ECO:0000313" key="3">
    <source>
        <dbReference type="EMBL" id="MFC7409907.1"/>
    </source>
</evidence>
<feature type="chain" id="PRO_5047422448" description="Transmembrane protein" evidence="2">
    <location>
        <begin position="26"/>
        <end position="114"/>
    </location>
</feature>
<feature type="compositionally biased region" description="Pro residues" evidence="1">
    <location>
        <begin position="105"/>
        <end position="114"/>
    </location>
</feature>